<feature type="domain" description="AB hydrolase-1" evidence="1">
    <location>
        <begin position="98"/>
        <end position="437"/>
    </location>
</feature>
<organism evidence="2 3">
    <name type="scientific">Byssochlamys spectabilis</name>
    <name type="common">Paecilomyces variotii</name>
    <dbReference type="NCBI Taxonomy" id="264951"/>
    <lineage>
        <taxon>Eukaryota</taxon>
        <taxon>Fungi</taxon>
        <taxon>Dikarya</taxon>
        <taxon>Ascomycota</taxon>
        <taxon>Pezizomycotina</taxon>
        <taxon>Eurotiomycetes</taxon>
        <taxon>Eurotiomycetidae</taxon>
        <taxon>Eurotiales</taxon>
        <taxon>Thermoascaceae</taxon>
        <taxon>Paecilomyces</taxon>
    </lineage>
</organism>
<dbReference type="Proteomes" id="UP000283841">
    <property type="component" value="Unassembled WGS sequence"/>
</dbReference>
<protein>
    <submittedName>
        <fullName evidence="2">Putative alpha/beta fold family hydrolase</fullName>
    </submittedName>
</protein>
<dbReference type="PANTHER" id="PTHR43329">
    <property type="entry name" value="EPOXIDE HYDROLASE"/>
    <property type="match status" value="1"/>
</dbReference>
<comment type="caution">
    <text evidence="2">The sequence shown here is derived from an EMBL/GenBank/DDBJ whole genome shotgun (WGS) entry which is preliminary data.</text>
</comment>
<evidence type="ECO:0000259" key="1">
    <source>
        <dbReference type="Pfam" id="PF12697"/>
    </source>
</evidence>
<keyword evidence="3" id="KW-1185">Reference proteome</keyword>
<dbReference type="VEuPathDB" id="FungiDB:C8Q69DRAFT_456600"/>
<proteinExistence type="predicted"/>
<dbReference type="AlphaFoldDB" id="A0A443I163"/>
<sequence length="481" mass="52916">MANRVLTALVSVLFFAYGLFTLSPYASKALLSGRAFSRASEKEVNELKLARDRFWNLSKGFCGLSHQFLTLRSGFKFHYLTSVVPGSATAARSKKPLVILIHGFPDSWAVWRHIVSSPAIHESSILVAVDLPGYGGTDGLDEYSATNVLESLTEFIISLREQYGIETPVDSKPLRRVIIVGHDWGCVLAMRLAAEAPQVADRFILTNGPLPGLVVSNVRRLLSSAFKMFKTALNSPLRSRSTFAKALKTVSPVFRQLRLSGYIFVMRLPISFVRFLGYAGDYAFLKRVHTIAHGEEGLYTDRDAAESMASTLGPSAEECKTTTPQGESYPLSVKKERVLGNFEHMARYYREGATLGSWNKSLETIASLHSINRGSELRRSTTGKGLFDDGPDGVLKSPATIIWGQKDTALEPHLCLDGISDYLDSNSQVIMLPRTGHFTPIERESRDALELAIEWAAQGDSEDIGSVIAISYPGAMVTARK</sequence>
<dbReference type="EMBL" id="RCNU01000002">
    <property type="protein sequence ID" value="RWQ97767.1"/>
    <property type="molecule type" value="Genomic_DNA"/>
</dbReference>
<dbReference type="SUPFAM" id="SSF53474">
    <property type="entry name" value="alpha/beta-Hydrolases"/>
    <property type="match status" value="1"/>
</dbReference>
<keyword evidence="2" id="KW-0378">Hydrolase</keyword>
<name>A0A443I163_BYSSP</name>
<dbReference type="STRING" id="264951.A0A443I163"/>
<dbReference type="Gene3D" id="3.40.50.1820">
    <property type="entry name" value="alpha/beta hydrolase"/>
    <property type="match status" value="1"/>
</dbReference>
<gene>
    <name evidence="2" type="ORF">C8Q69DRAFT_456600</name>
</gene>
<evidence type="ECO:0000313" key="2">
    <source>
        <dbReference type="EMBL" id="RWQ97767.1"/>
    </source>
</evidence>
<accession>A0A443I163</accession>
<dbReference type="RefSeq" id="XP_028487412.1">
    <property type="nucleotide sequence ID" value="XM_028629846.1"/>
</dbReference>
<evidence type="ECO:0000313" key="3">
    <source>
        <dbReference type="Proteomes" id="UP000283841"/>
    </source>
</evidence>
<reference evidence="2 3" key="1">
    <citation type="journal article" date="2018" name="Front. Microbiol.">
        <title>Genomic and genetic insights into a cosmopolitan fungus, Paecilomyces variotii (Eurotiales).</title>
        <authorList>
            <person name="Urquhart A.S."/>
            <person name="Mondo S.J."/>
            <person name="Makela M.R."/>
            <person name="Hane J.K."/>
            <person name="Wiebenga A."/>
            <person name="He G."/>
            <person name="Mihaltcheva S."/>
            <person name="Pangilinan J."/>
            <person name="Lipzen A."/>
            <person name="Barry K."/>
            <person name="de Vries R.P."/>
            <person name="Grigoriev I.V."/>
            <person name="Idnurm A."/>
        </authorList>
    </citation>
    <scope>NUCLEOTIDE SEQUENCE [LARGE SCALE GENOMIC DNA]</scope>
    <source>
        <strain evidence="2 3">CBS 101075</strain>
    </source>
</reference>
<dbReference type="Pfam" id="PF12697">
    <property type="entry name" value="Abhydrolase_6"/>
    <property type="match status" value="1"/>
</dbReference>
<dbReference type="InterPro" id="IPR000073">
    <property type="entry name" value="AB_hydrolase_1"/>
</dbReference>
<dbReference type="InterPro" id="IPR029058">
    <property type="entry name" value="AB_hydrolase_fold"/>
</dbReference>
<dbReference type="GeneID" id="39599123"/>
<dbReference type="GO" id="GO:0016787">
    <property type="term" value="F:hydrolase activity"/>
    <property type="evidence" value="ECO:0007669"/>
    <property type="project" value="UniProtKB-KW"/>
</dbReference>